<dbReference type="Proteomes" id="UP001054945">
    <property type="component" value="Unassembled WGS sequence"/>
</dbReference>
<name>A0AAV4MR52_CAEEX</name>
<accession>A0AAV4MR52</accession>
<dbReference type="AlphaFoldDB" id="A0AAV4MR52"/>
<sequence length="99" mass="11182">MKFKIDLKRYKSCFKTKTDSQPHHLNVLLVQFNCLTKTTFQKKQNTMYGSTPGKIVGQYPCFSPATANKSLCPICKYLANTPLNTMDPAGKVNSRQYLG</sequence>
<reference evidence="1 2" key="1">
    <citation type="submission" date="2021-06" db="EMBL/GenBank/DDBJ databases">
        <title>Caerostris extrusa draft genome.</title>
        <authorList>
            <person name="Kono N."/>
            <person name="Arakawa K."/>
        </authorList>
    </citation>
    <scope>NUCLEOTIDE SEQUENCE [LARGE SCALE GENOMIC DNA]</scope>
</reference>
<gene>
    <name evidence="1" type="ORF">CEXT_570861</name>
</gene>
<evidence type="ECO:0000313" key="1">
    <source>
        <dbReference type="EMBL" id="GIX74833.1"/>
    </source>
</evidence>
<proteinExistence type="predicted"/>
<dbReference type="EMBL" id="BPLR01020101">
    <property type="protein sequence ID" value="GIX74833.1"/>
    <property type="molecule type" value="Genomic_DNA"/>
</dbReference>
<protein>
    <submittedName>
        <fullName evidence="1">Uncharacterized protein</fullName>
    </submittedName>
</protein>
<comment type="caution">
    <text evidence="1">The sequence shown here is derived from an EMBL/GenBank/DDBJ whole genome shotgun (WGS) entry which is preliminary data.</text>
</comment>
<organism evidence="1 2">
    <name type="scientific">Caerostris extrusa</name>
    <name type="common">Bark spider</name>
    <name type="synonym">Caerostris bankana</name>
    <dbReference type="NCBI Taxonomy" id="172846"/>
    <lineage>
        <taxon>Eukaryota</taxon>
        <taxon>Metazoa</taxon>
        <taxon>Ecdysozoa</taxon>
        <taxon>Arthropoda</taxon>
        <taxon>Chelicerata</taxon>
        <taxon>Arachnida</taxon>
        <taxon>Araneae</taxon>
        <taxon>Araneomorphae</taxon>
        <taxon>Entelegynae</taxon>
        <taxon>Araneoidea</taxon>
        <taxon>Araneidae</taxon>
        <taxon>Caerostris</taxon>
    </lineage>
</organism>
<keyword evidence="2" id="KW-1185">Reference proteome</keyword>
<evidence type="ECO:0000313" key="2">
    <source>
        <dbReference type="Proteomes" id="UP001054945"/>
    </source>
</evidence>